<evidence type="ECO:0000313" key="10">
    <source>
        <dbReference type="Proteomes" id="UP000023152"/>
    </source>
</evidence>
<evidence type="ECO:0000256" key="2">
    <source>
        <dbReference type="ARBA" id="ARBA00004922"/>
    </source>
</evidence>
<evidence type="ECO:0000256" key="5">
    <source>
        <dbReference type="ARBA" id="ARBA00022692"/>
    </source>
</evidence>
<dbReference type="Gene3D" id="3.40.50.2000">
    <property type="entry name" value="Glycogen Phosphorylase B"/>
    <property type="match status" value="1"/>
</dbReference>
<keyword evidence="5" id="KW-0812">Transmembrane</keyword>
<keyword evidence="6" id="KW-0256">Endoplasmic reticulum</keyword>
<evidence type="ECO:0000256" key="1">
    <source>
        <dbReference type="ARBA" id="ARBA00004389"/>
    </source>
</evidence>
<comment type="pathway">
    <text evidence="2">Protein modification; protein glycosylation.</text>
</comment>
<dbReference type="EMBL" id="ASPP01011530">
    <property type="protein sequence ID" value="ETO21537.1"/>
    <property type="molecule type" value="Genomic_DNA"/>
</dbReference>
<evidence type="ECO:0000256" key="3">
    <source>
        <dbReference type="ARBA" id="ARBA00022676"/>
    </source>
</evidence>
<sequence length="506" mass="59015">MALNILSLIGIAILLLFIYQKFLKNSSKNPSVAILVVGDVGRSPRMQRHTISCLQELPTKYEVHLVGFFDSSLMSDLTSEMKNKNTRLHCHPIWRFPLKPRQTPHFLVYALCKILTEFISLHILLLNPKIIPNLHYMVLQNPPTIPVALIAKIVCMIRKCKFVIDWHNFGFSILNVKSSSAQTNKSKGKKNIIVEIYRNFERYIGGCADQHLCVSEAMRYFLVEQWHFPSSNMHVLYDRPTDLFLSKLTIEKKKQLDQDLFQQLAKHLLVQHTDTSAISDLKGRDFWVITSTSWTPDEDISMLWSEHVLDTVHSKLADTRIHHDKRRLVIFITGKDEGELKQEFEKNWRAIESKMTNVRVVLLWLERYELYVHLLRWCDIGLCFHRSSSGLDLPMKVVDMFGIGIPVIAYEFDEQNMRRVMKWHVDDKNTEKHIQTALPELVSHGKHGLVFSNSSDLTQHLCTCFDPTYLHTLNEFRQNIETDFRSKSWETDWREIVKPILCSSNQ</sequence>
<gene>
    <name evidence="9" type="ORF">RFI_15670</name>
</gene>
<evidence type="ECO:0000256" key="6">
    <source>
        <dbReference type="ARBA" id="ARBA00022824"/>
    </source>
</evidence>
<dbReference type="OrthoDB" id="614844at2759"/>
<organism evidence="9 10">
    <name type="scientific">Reticulomyxa filosa</name>
    <dbReference type="NCBI Taxonomy" id="46433"/>
    <lineage>
        <taxon>Eukaryota</taxon>
        <taxon>Sar</taxon>
        <taxon>Rhizaria</taxon>
        <taxon>Retaria</taxon>
        <taxon>Foraminifera</taxon>
        <taxon>Monothalamids</taxon>
        <taxon>Reticulomyxidae</taxon>
        <taxon>Reticulomyxa</taxon>
    </lineage>
</organism>
<proteinExistence type="predicted"/>
<accession>X6N8A9</accession>
<evidence type="ECO:0000256" key="4">
    <source>
        <dbReference type="ARBA" id="ARBA00022679"/>
    </source>
</evidence>
<evidence type="ECO:0000256" key="8">
    <source>
        <dbReference type="ARBA" id="ARBA00023136"/>
    </source>
</evidence>
<keyword evidence="7" id="KW-1133">Transmembrane helix</keyword>
<dbReference type="OMA" id="CKLIIDW"/>
<protein>
    <submittedName>
        <fullName evidence="9">Uncharacterized protein</fullName>
    </submittedName>
</protein>
<dbReference type="AlphaFoldDB" id="X6N8A9"/>
<comment type="caution">
    <text evidence="9">The sequence shown here is derived from an EMBL/GenBank/DDBJ whole genome shotgun (WGS) entry which is preliminary data.</text>
</comment>
<dbReference type="GO" id="GO:0000030">
    <property type="term" value="F:mannosyltransferase activity"/>
    <property type="evidence" value="ECO:0007669"/>
    <property type="project" value="InterPro"/>
</dbReference>
<evidence type="ECO:0000256" key="7">
    <source>
        <dbReference type="ARBA" id="ARBA00022989"/>
    </source>
</evidence>
<dbReference type="Proteomes" id="UP000023152">
    <property type="component" value="Unassembled WGS sequence"/>
</dbReference>
<keyword evidence="3" id="KW-0328">Glycosyltransferase</keyword>
<keyword evidence="4" id="KW-0808">Transferase</keyword>
<keyword evidence="8" id="KW-0472">Membrane</keyword>
<dbReference type="PANTHER" id="PTHR13036:SF0">
    <property type="entry name" value="CHITOBIOSYLDIPHOSPHODOLICHOL BETA-MANNOSYLTRANSFERASE"/>
    <property type="match status" value="1"/>
</dbReference>
<dbReference type="InterPro" id="IPR026051">
    <property type="entry name" value="ALG1-like"/>
</dbReference>
<dbReference type="SUPFAM" id="SSF53756">
    <property type="entry name" value="UDP-Glycosyltransferase/glycogen phosphorylase"/>
    <property type="match status" value="1"/>
</dbReference>
<keyword evidence="10" id="KW-1185">Reference proteome</keyword>
<dbReference type="GO" id="GO:0005789">
    <property type="term" value="C:endoplasmic reticulum membrane"/>
    <property type="evidence" value="ECO:0007669"/>
    <property type="project" value="UniProtKB-SubCell"/>
</dbReference>
<name>X6N8A9_RETFI</name>
<comment type="subcellular location">
    <subcellularLocation>
        <location evidence="1">Endoplasmic reticulum membrane</location>
        <topology evidence="1">Single-pass membrane protein</topology>
    </subcellularLocation>
</comment>
<evidence type="ECO:0000313" key="9">
    <source>
        <dbReference type="EMBL" id="ETO21537.1"/>
    </source>
</evidence>
<reference evidence="9 10" key="1">
    <citation type="journal article" date="2013" name="Curr. Biol.">
        <title>The Genome of the Foraminiferan Reticulomyxa filosa.</title>
        <authorList>
            <person name="Glockner G."/>
            <person name="Hulsmann N."/>
            <person name="Schleicher M."/>
            <person name="Noegel A.A."/>
            <person name="Eichinger L."/>
            <person name="Gallinger C."/>
            <person name="Pawlowski J."/>
            <person name="Sierra R."/>
            <person name="Euteneuer U."/>
            <person name="Pillet L."/>
            <person name="Moustafa A."/>
            <person name="Platzer M."/>
            <person name="Groth M."/>
            <person name="Szafranski K."/>
            <person name="Schliwa M."/>
        </authorList>
    </citation>
    <scope>NUCLEOTIDE SEQUENCE [LARGE SCALE GENOMIC DNA]</scope>
</reference>
<dbReference type="PANTHER" id="PTHR13036">
    <property type="entry name" value="BETA1,4 MANNOSYLTRANSFERASE"/>
    <property type="match status" value="1"/>
</dbReference>